<sequence>MSLSKTLLFLNRLIPNNNREWFNEHKELYLEAREEFEEAVEEWLPLIRALDNDIDVFEAKKCIFRFYRDTRYARDKSPYKDNFGAFINPGGRKSPYCGFYIHVEPGESFLAAGVIPDPVALKAIRRAIYKNPAPLKKILSGRHFRRYFDGIAGEKLKRAPKGYPADFPDIDLLKPKRYGVVHYVPDSFWTERELTQKMLAIFKAAAPFSAYINKAIRGDTE</sequence>
<reference evidence="1" key="1">
    <citation type="journal article" date="2020" name="mSystems">
        <title>Genome- and Community-Level Interaction Insights into Carbon Utilization and Element Cycling Functions of Hydrothermarchaeota in Hydrothermal Sediment.</title>
        <authorList>
            <person name="Zhou Z."/>
            <person name="Liu Y."/>
            <person name="Xu W."/>
            <person name="Pan J."/>
            <person name="Luo Z.H."/>
            <person name="Li M."/>
        </authorList>
    </citation>
    <scope>NUCLEOTIDE SEQUENCE [LARGE SCALE GENOMIC DNA]</scope>
    <source>
        <strain evidence="1">HyVt-456</strain>
    </source>
</reference>
<dbReference type="PANTHER" id="PTHR36452:SF1">
    <property type="entry name" value="DUF2461 DOMAIN-CONTAINING PROTEIN"/>
    <property type="match status" value="1"/>
</dbReference>
<dbReference type="Proteomes" id="UP000886005">
    <property type="component" value="Unassembled WGS sequence"/>
</dbReference>
<comment type="caution">
    <text evidence="1">The sequence shown here is derived from an EMBL/GenBank/DDBJ whole genome shotgun (WGS) entry which is preliminary data.</text>
</comment>
<dbReference type="PANTHER" id="PTHR36452">
    <property type="entry name" value="CHROMOSOME 12, WHOLE GENOME SHOTGUN SEQUENCE"/>
    <property type="match status" value="1"/>
</dbReference>
<organism evidence="1">
    <name type="scientific">Caldithrix abyssi</name>
    <dbReference type="NCBI Taxonomy" id="187145"/>
    <lineage>
        <taxon>Bacteria</taxon>
        <taxon>Pseudomonadati</taxon>
        <taxon>Calditrichota</taxon>
        <taxon>Calditrichia</taxon>
        <taxon>Calditrichales</taxon>
        <taxon>Calditrichaceae</taxon>
        <taxon>Caldithrix</taxon>
    </lineage>
</organism>
<dbReference type="PIRSF" id="PIRSF028451">
    <property type="entry name" value="UCP028451"/>
    <property type="match status" value="1"/>
</dbReference>
<evidence type="ECO:0000313" key="1">
    <source>
        <dbReference type="EMBL" id="HED10437.1"/>
    </source>
</evidence>
<protein>
    <submittedName>
        <fullName evidence="1">DUF2461 domain-containing protein</fullName>
    </submittedName>
</protein>
<gene>
    <name evidence="1" type="ORF">ENJ10_07090</name>
</gene>
<name>A0A7V1PUK3_CALAY</name>
<dbReference type="EMBL" id="DRLD01000194">
    <property type="protein sequence ID" value="HED10437.1"/>
    <property type="molecule type" value="Genomic_DNA"/>
</dbReference>
<dbReference type="Pfam" id="PF09365">
    <property type="entry name" value="DUF2461"/>
    <property type="match status" value="1"/>
</dbReference>
<proteinExistence type="predicted"/>
<dbReference type="InterPro" id="IPR012808">
    <property type="entry name" value="CHP02453"/>
</dbReference>
<dbReference type="AlphaFoldDB" id="A0A7V1PUK3"/>
<dbReference type="NCBIfam" id="TIGR02453">
    <property type="entry name" value="TIGR02453 family protein"/>
    <property type="match status" value="1"/>
</dbReference>
<dbReference type="InterPro" id="IPR015996">
    <property type="entry name" value="UCP028451"/>
</dbReference>
<accession>A0A7V1PUK3</accession>